<organism evidence="1 2">
    <name type="scientific">Persea americana</name>
    <name type="common">Avocado</name>
    <dbReference type="NCBI Taxonomy" id="3435"/>
    <lineage>
        <taxon>Eukaryota</taxon>
        <taxon>Viridiplantae</taxon>
        <taxon>Streptophyta</taxon>
        <taxon>Embryophyta</taxon>
        <taxon>Tracheophyta</taxon>
        <taxon>Spermatophyta</taxon>
        <taxon>Magnoliopsida</taxon>
        <taxon>Magnoliidae</taxon>
        <taxon>Laurales</taxon>
        <taxon>Lauraceae</taxon>
        <taxon>Persea</taxon>
    </lineage>
</organism>
<name>A0ACC2LPX6_PERAE</name>
<dbReference type="EMBL" id="CM056811">
    <property type="protein sequence ID" value="KAJ8635132.1"/>
    <property type="molecule type" value="Genomic_DNA"/>
</dbReference>
<dbReference type="Proteomes" id="UP001234297">
    <property type="component" value="Chromosome 3"/>
</dbReference>
<accession>A0ACC2LPX6</accession>
<protein>
    <submittedName>
        <fullName evidence="1">Uncharacterized protein</fullName>
    </submittedName>
</protein>
<proteinExistence type="predicted"/>
<reference evidence="1 2" key="1">
    <citation type="journal article" date="2022" name="Hortic Res">
        <title>A haplotype resolved chromosomal level avocado genome allows analysis of novel avocado genes.</title>
        <authorList>
            <person name="Nath O."/>
            <person name="Fletcher S.J."/>
            <person name="Hayward A."/>
            <person name="Shaw L.M."/>
            <person name="Masouleh A.K."/>
            <person name="Furtado A."/>
            <person name="Henry R.J."/>
            <person name="Mitter N."/>
        </authorList>
    </citation>
    <scope>NUCLEOTIDE SEQUENCE [LARGE SCALE GENOMIC DNA]</scope>
    <source>
        <strain evidence="2">cv. Hass</strain>
    </source>
</reference>
<comment type="caution">
    <text evidence="1">The sequence shown here is derived from an EMBL/GenBank/DDBJ whole genome shotgun (WGS) entry which is preliminary data.</text>
</comment>
<gene>
    <name evidence="1" type="ORF">MRB53_009399</name>
</gene>
<evidence type="ECO:0000313" key="1">
    <source>
        <dbReference type="EMBL" id="KAJ8635132.1"/>
    </source>
</evidence>
<sequence>MLRWRNAGLPSGKGAKHNWNVWRGTEHYRGADPSGKNIAIGRTKVPFMLIAIAIGRTSVPFILIAHDTHRDFYRKNEKPTTNRQPQELQTQQL</sequence>
<keyword evidence="2" id="KW-1185">Reference proteome</keyword>
<evidence type="ECO:0000313" key="2">
    <source>
        <dbReference type="Proteomes" id="UP001234297"/>
    </source>
</evidence>